<accession>A0A6A6PT49</accession>
<protein>
    <submittedName>
        <fullName evidence="1">Uncharacterized protein</fullName>
    </submittedName>
</protein>
<gene>
    <name evidence="1" type="ORF">BDY17DRAFT_296529</name>
</gene>
<dbReference type="Proteomes" id="UP000799767">
    <property type="component" value="Unassembled WGS sequence"/>
</dbReference>
<proteinExistence type="predicted"/>
<dbReference type="GeneID" id="54474464"/>
<sequence length="238" mass="26360">MPTVEMDLRLSLPSTGTAFGQLPPVPKGLRQGGAIASLPDEGPIPDLPLSTTDEHIRTIHFMSPAHFATVRQNVLANPPRTVFVYHAYRTPTELGTQAARDYYGNSVFTFRDLTGLLSWYSALPARHRALVKDMRVVNLRVPRFPWHTGYMLWAQNNLVAARPQIAHTESSIGADFATKVAYEIECAGLPMRCVLRMPATDAPRPPVSDWWPVDPRAGDRVQIVPYRPHASASGPSRS</sequence>
<reference evidence="1" key="1">
    <citation type="journal article" date="2020" name="Stud. Mycol.">
        <title>101 Dothideomycetes genomes: a test case for predicting lifestyles and emergence of pathogens.</title>
        <authorList>
            <person name="Haridas S."/>
            <person name="Albert R."/>
            <person name="Binder M."/>
            <person name="Bloem J."/>
            <person name="Labutti K."/>
            <person name="Salamov A."/>
            <person name="Andreopoulos B."/>
            <person name="Baker S."/>
            <person name="Barry K."/>
            <person name="Bills G."/>
            <person name="Bluhm B."/>
            <person name="Cannon C."/>
            <person name="Castanera R."/>
            <person name="Culley D."/>
            <person name="Daum C."/>
            <person name="Ezra D."/>
            <person name="Gonzalez J."/>
            <person name="Henrissat B."/>
            <person name="Kuo A."/>
            <person name="Liang C."/>
            <person name="Lipzen A."/>
            <person name="Lutzoni F."/>
            <person name="Magnuson J."/>
            <person name="Mondo S."/>
            <person name="Nolan M."/>
            <person name="Ohm R."/>
            <person name="Pangilinan J."/>
            <person name="Park H.-J."/>
            <person name="Ramirez L."/>
            <person name="Alfaro M."/>
            <person name="Sun H."/>
            <person name="Tritt A."/>
            <person name="Yoshinaga Y."/>
            <person name="Zwiers L.-H."/>
            <person name="Turgeon B."/>
            <person name="Goodwin S."/>
            <person name="Spatafora J."/>
            <person name="Crous P."/>
            <person name="Grigoriev I."/>
        </authorList>
    </citation>
    <scope>NUCLEOTIDE SEQUENCE</scope>
    <source>
        <strain evidence="1">CBS 113389</strain>
    </source>
</reference>
<organism evidence="1 2">
    <name type="scientific">Neohortaea acidophila</name>
    <dbReference type="NCBI Taxonomy" id="245834"/>
    <lineage>
        <taxon>Eukaryota</taxon>
        <taxon>Fungi</taxon>
        <taxon>Dikarya</taxon>
        <taxon>Ascomycota</taxon>
        <taxon>Pezizomycotina</taxon>
        <taxon>Dothideomycetes</taxon>
        <taxon>Dothideomycetidae</taxon>
        <taxon>Mycosphaerellales</taxon>
        <taxon>Teratosphaeriaceae</taxon>
        <taxon>Neohortaea</taxon>
    </lineage>
</organism>
<evidence type="ECO:0000313" key="1">
    <source>
        <dbReference type="EMBL" id="KAF2482946.1"/>
    </source>
</evidence>
<keyword evidence="2" id="KW-1185">Reference proteome</keyword>
<evidence type="ECO:0000313" key="2">
    <source>
        <dbReference type="Proteomes" id="UP000799767"/>
    </source>
</evidence>
<name>A0A6A6PT49_9PEZI</name>
<dbReference type="RefSeq" id="XP_033589516.1">
    <property type="nucleotide sequence ID" value="XM_033733462.1"/>
</dbReference>
<dbReference type="EMBL" id="MU001635">
    <property type="protein sequence ID" value="KAF2482946.1"/>
    <property type="molecule type" value="Genomic_DNA"/>
</dbReference>
<dbReference type="AlphaFoldDB" id="A0A6A6PT49"/>